<evidence type="ECO:0000313" key="3">
    <source>
        <dbReference type="Proteomes" id="UP000028058"/>
    </source>
</evidence>
<protein>
    <submittedName>
        <fullName evidence="2">ATP-binding protein</fullName>
    </submittedName>
</protein>
<organism evidence="2 3">
    <name type="scientific">Streptomyces xinghaiensis</name>
    <dbReference type="NCBI Taxonomy" id="1038928"/>
    <lineage>
        <taxon>Bacteria</taxon>
        <taxon>Bacillati</taxon>
        <taxon>Actinomycetota</taxon>
        <taxon>Actinomycetes</taxon>
        <taxon>Kitasatosporales</taxon>
        <taxon>Streptomycetaceae</taxon>
        <taxon>Streptomyces</taxon>
    </lineage>
</organism>
<keyword evidence="3" id="KW-1185">Reference proteome</keyword>
<dbReference type="Proteomes" id="UP000028058">
    <property type="component" value="Unassembled WGS sequence"/>
</dbReference>
<gene>
    <name evidence="2" type="ORF">SFRA_008785</name>
</gene>
<feature type="compositionally biased region" description="Low complexity" evidence="1">
    <location>
        <begin position="870"/>
        <end position="888"/>
    </location>
</feature>
<feature type="compositionally biased region" description="Gly residues" evidence="1">
    <location>
        <begin position="796"/>
        <end position="818"/>
    </location>
</feature>
<feature type="region of interest" description="Disordered" evidence="1">
    <location>
        <begin position="661"/>
        <end position="686"/>
    </location>
</feature>
<dbReference type="SUPFAM" id="SSF52540">
    <property type="entry name" value="P-loop containing nucleoside triphosphate hydrolases"/>
    <property type="match status" value="1"/>
</dbReference>
<dbReference type="EMBL" id="JNAD02000003">
    <property type="protein sequence ID" value="RKM97312.1"/>
    <property type="molecule type" value="Genomic_DNA"/>
</dbReference>
<feature type="region of interest" description="Disordered" evidence="1">
    <location>
        <begin position="1"/>
        <end position="57"/>
    </location>
</feature>
<dbReference type="GO" id="GO:0005524">
    <property type="term" value="F:ATP binding"/>
    <property type="evidence" value="ECO:0007669"/>
    <property type="project" value="UniProtKB-KW"/>
</dbReference>
<sequence length="899" mass="89876">MDPNHRGPEEHGHHDDRPGAHDAESTPGPPEFHRREAALPVPAKAARSELVAGAPTPVPVRTTTLTAGEYLLTVNPLDGSEVEVCPPAQRPAAPARRTPAERARRGRATPPPVPAGPAVPAVSATPLLERAEERIRLRGLLARGRSVRVTAPSGSGRTVLLDAVAEECTDLAPDGVVRLSGHGRTASDLLYDLFDAVYDAPGHRPAREDLLAHVRRIGAVIVLDDLGCGGAALGELLDATPECAFLFSATPDVAAPPADAHVEEVFLPGLSRGACTELLRHVVDRPLEEDEEAWAGDLWFESEGLPLRFVQAGALLRQRDALRADPDTFGGAGSEDGPRTEGAEARPAAVDTVSGPEGTEAAAAVAVPLPTLAEAAAPAALLASRLSESARETLRLALALGGDCPHHAHLPALAGDSHADAALGELLACGLVTPVAGHYRLASGVATQLEAAGYGEGTADRAHLAGRHYAWWAGHPSVLPERAAAESEAMLAAMAVLVSGGEPGHPSTAVLLARTAAPVLAAALNWSAWERALRHGQEAARISGEVAEEAYFHHELGVLALCTGKLDRARAELEASIALRGVLADRRGAVSGRRALALVEDKAGGFDHAAGSAVPGDEIPAAHAEESAAPPGAVTSAFGALTAGRASDTGATAVTPALVAGGAGTAPGARSGSAKGSGRGPGRPLTLLKGARRNIAAVSAGALLTAVLGTVVTLGATSGGEDGPPDRVISEQSANEDDGGGGLPAEEPTEDSTRGPEPVESGRAGTDAPASESPDPSASGEGGPSESDGPSASGTNPGGSSGGSGGSGSSGGSTGGSGNSTPTKKPSPTEPTGGPTSEDPPDDPTEEPTSPSPSASDGTTNTASQPAPVSPVGGATASASTSGPASAGGATGNDEDPVV</sequence>
<feature type="compositionally biased region" description="Low complexity" evidence="1">
    <location>
        <begin position="767"/>
        <end position="795"/>
    </location>
</feature>
<dbReference type="InterPro" id="IPR027417">
    <property type="entry name" value="P-loop_NTPase"/>
</dbReference>
<feature type="region of interest" description="Disordered" evidence="1">
    <location>
        <begin position="716"/>
        <end position="899"/>
    </location>
</feature>
<feature type="compositionally biased region" description="Basic and acidic residues" evidence="1">
    <location>
        <begin position="1"/>
        <end position="24"/>
    </location>
</feature>
<name>A0A420V6L8_9ACTN</name>
<evidence type="ECO:0000256" key="1">
    <source>
        <dbReference type="SAM" id="MobiDB-lite"/>
    </source>
</evidence>
<accession>A0A420V6L8</accession>
<feature type="compositionally biased region" description="Polar residues" evidence="1">
    <location>
        <begin position="858"/>
        <end position="867"/>
    </location>
</feature>
<proteinExistence type="predicted"/>
<feature type="compositionally biased region" description="Low complexity" evidence="1">
    <location>
        <begin position="86"/>
        <end position="97"/>
    </location>
</feature>
<comment type="caution">
    <text evidence="2">The sequence shown here is derived from an EMBL/GenBank/DDBJ whole genome shotgun (WGS) entry which is preliminary data.</text>
</comment>
<dbReference type="OrthoDB" id="3846495at2"/>
<feature type="compositionally biased region" description="Low complexity" evidence="1">
    <location>
        <begin position="847"/>
        <end position="857"/>
    </location>
</feature>
<feature type="region of interest" description="Disordered" evidence="1">
    <location>
        <begin position="82"/>
        <end position="120"/>
    </location>
</feature>
<dbReference type="RefSeq" id="WP_051647846.1">
    <property type="nucleotide sequence ID" value="NZ_CP134822.1"/>
</dbReference>
<feature type="compositionally biased region" description="Low complexity" evidence="1">
    <location>
        <begin position="819"/>
        <end position="837"/>
    </location>
</feature>
<evidence type="ECO:0000313" key="2">
    <source>
        <dbReference type="EMBL" id="RKM97312.1"/>
    </source>
</evidence>
<reference evidence="2 3" key="1">
    <citation type="journal article" date="2014" name="Genome Announc.">
        <title>Draft Genome Sequence of Streptomyces fradiae ATCC 19609, a Strain Highly Sensitive to Antibiotics.</title>
        <authorList>
            <person name="Bekker O.B."/>
            <person name="Klimina K.M."/>
            <person name="Vatlin A.A."/>
            <person name="Zakharevich N.V."/>
            <person name="Kasianov A.S."/>
            <person name="Danilenko V.N."/>
        </authorList>
    </citation>
    <scope>NUCLEOTIDE SEQUENCE [LARGE SCALE GENOMIC DNA]</scope>
    <source>
        <strain evidence="2 3">ATCC 19609</strain>
    </source>
</reference>
<keyword evidence="2" id="KW-0067">ATP-binding</keyword>
<dbReference type="AlphaFoldDB" id="A0A420V6L8"/>
<keyword evidence="2" id="KW-0547">Nucleotide-binding</keyword>
<feature type="region of interest" description="Disordered" evidence="1">
    <location>
        <begin position="325"/>
        <end position="354"/>
    </location>
</feature>